<feature type="compositionally biased region" description="Basic and acidic residues" evidence="1">
    <location>
        <begin position="1"/>
        <end position="10"/>
    </location>
</feature>
<evidence type="ECO:0000313" key="3">
    <source>
        <dbReference type="EMBL" id="EKD13094.1"/>
    </source>
</evidence>
<feature type="transmembrane region" description="Helical" evidence="2">
    <location>
        <begin position="327"/>
        <end position="346"/>
    </location>
</feature>
<sequence length="420" mass="47026">MQSIDPRGRQEASGTSARATDPFSKPAEPPLMLPNDPGTRNTFEALDEDASDLGFNLDSLPYSKLESHTKARLIIEDFLDIKKYEELRRQKEAIARDLNDFRNLTITRDAQKRKESIEEAIRHKEELKAARQSSRRSSRDSFPSPQPEEATQYLQTYRGYILKEEIRREEDQGNGYRQGRAQGYEQKKEQAFAGNLNDPDGSDGDPEGGNRRGSEGNGHGGRGGGHGGPTKGQGNEPLRDLGRGYGPLDGLEPNRPFTYGTLGDLDDDDDFLELGTADPHSRAKELALFARSFLKELKYSSLKNDFNTRLKIFADHACRYGLTTDDYLAAFLIMLAGEAIGFYYNYVIKAKLPTFKANAIAKESAFLDQQEQSEKQATIEYFTTECFAIASTLTTSRILRILREIATGDPTLIHLATYLV</sequence>
<gene>
    <name evidence="3" type="ORF">MBM_08856</name>
</gene>
<proteinExistence type="predicted"/>
<reference evidence="3 4" key="1">
    <citation type="journal article" date="2012" name="BMC Genomics">
        <title>Sequencing the genome of Marssonina brunnea reveals fungus-poplar co-evolution.</title>
        <authorList>
            <person name="Zhu S."/>
            <person name="Cao Y.-Z."/>
            <person name="Jiang C."/>
            <person name="Tan B.-Y."/>
            <person name="Wang Z."/>
            <person name="Feng S."/>
            <person name="Zhang L."/>
            <person name="Su X.-H."/>
            <person name="Brejova B."/>
            <person name="Vinar T."/>
            <person name="Xu M."/>
            <person name="Wang M.-X."/>
            <person name="Zhang S.-G."/>
            <person name="Huang M.-R."/>
            <person name="Wu R."/>
            <person name="Zhou Y."/>
        </authorList>
    </citation>
    <scope>NUCLEOTIDE SEQUENCE [LARGE SCALE GENOMIC DNA]</scope>
    <source>
        <strain evidence="3 4">MB_m1</strain>
    </source>
</reference>
<keyword evidence="2" id="KW-0812">Transmembrane</keyword>
<feature type="compositionally biased region" description="Gly residues" evidence="1">
    <location>
        <begin position="215"/>
        <end position="231"/>
    </location>
</feature>
<keyword evidence="4" id="KW-1185">Reference proteome</keyword>
<feature type="region of interest" description="Disordered" evidence="1">
    <location>
        <begin position="1"/>
        <end position="43"/>
    </location>
</feature>
<feature type="region of interest" description="Disordered" evidence="1">
    <location>
        <begin position="193"/>
        <end position="259"/>
    </location>
</feature>
<dbReference type="KEGG" id="mbe:MBM_08856"/>
<keyword evidence="2" id="KW-1133">Transmembrane helix</keyword>
<accession>K1XKX8</accession>
<evidence type="ECO:0000256" key="2">
    <source>
        <dbReference type="SAM" id="Phobius"/>
    </source>
</evidence>
<evidence type="ECO:0000256" key="1">
    <source>
        <dbReference type="SAM" id="MobiDB-lite"/>
    </source>
</evidence>
<dbReference type="HOGENOM" id="CLU_014991_2_0_1"/>
<protein>
    <submittedName>
        <fullName evidence="3">Uncharacterized protein</fullName>
    </submittedName>
</protein>
<dbReference type="EMBL" id="JH921452">
    <property type="protein sequence ID" value="EKD13094.1"/>
    <property type="molecule type" value="Genomic_DNA"/>
</dbReference>
<organism evidence="3 4">
    <name type="scientific">Marssonina brunnea f. sp. multigermtubi (strain MB_m1)</name>
    <name type="common">Marssonina leaf spot fungus</name>
    <dbReference type="NCBI Taxonomy" id="1072389"/>
    <lineage>
        <taxon>Eukaryota</taxon>
        <taxon>Fungi</taxon>
        <taxon>Dikarya</taxon>
        <taxon>Ascomycota</taxon>
        <taxon>Pezizomycotina</taxon>
        <taxon>Leotiomycetes</taxon>
        <taxon>Helotiales</taxon>
        <taxon>Drepanopezizaceae</taxon>
        <taxon>Drepanopeziza</taxon>
    </lineage>
</organism>
<name>K1XKX8_MARBU</name>
<evidence type="ECO:0000313" key="4">
    <source>
        <dbReference type="Proteomes" id="UP000006753"/>
    </source>
</evidence>
<keyword evidence="2" id="KW-0472">Membrane</keyword>
<dbReference type="AlphaFoldDB" id="K1XKX8"/>
<feature type="region of interest" description="Disordered" evidence="1">
    <location>
        <begin position="122"/>
        <end position="153"/>
    </location>
</feature>
<dbReference type="Proteomes" id="UP000006753">
    <property type="component" value="Unassembled WGS sequence"/>
</dbReference>
<dbReference type="InParanoid" id="K1XKX8"/>